<organism evidence="1 2">
    <name type="scientific">Kwoniella mangroviensis CBS 10435</name>
    <dbReference type="NCBI Taxonomy" id="1331196"/>
    <lineage>
        <taxon>Eukaryota</taxon>
        <taxon>Fungi</taxon>
        <taxon>Dikarya</taxon>
        <taxon>Basidiomycota</taxon>
        <taxon>Agaricomycotina</taxon>
        <taxon>Tremellomycetes</taxon>
        <taxon>Tremellales</taxon>
        <taxon>Cryptococcaceae</taxon>
        <taxon>Kwoniella</taxon>
    </lineage>
</organism>
<proteinExistence type="predicted"/>
<dbReference type="AlphaFoldDB" id="A0A1B9IV26"/>
<reference evidence="2" key="2">
    <citation type="submission" date="2013-12" db="EMBL/GenBank/DDBJ databases">
        <title>Evolution of pathogenesis and genome organization in the Tremellales.</title>
        <authorList>
            <person name="Cuomo C."/>
            <person name="Litvintseva A."/>
            <person name="Heitman J."/>
            <person name="Chen Y."/>
            <person name="Sun S."/>
            <person name="Springer D."/>
            <person name="Dromer F."/>
            <person name="Young S."/>
            <person name="Zeng Q."/>
            <person name="Chapman S."/>
            <person name="Gujja S."/>
            <person name="Saif S."/>
            <person name="Birren B."/>
        </authorList>
    </citation>
    <scope>NUCLEOTIDE SEQUENCE [LARGE SCALE GENOMIC DNA]</scope>
    <source>
        <strain evidence="2">CBS 10435</strain>
    </source>
</reference>
<name>A0A1B9IV26_9TREE</name>
<accession>A0A1B9IV26</accession>
<dbReference type="EMBL" id="KI669460">
    <property type="protein sequence ID" value="OCF59392.1"/>
    <property type="molecule type" value="Genomic_DNA"/>
</dbReference>
<evidence type="ECO:0000313" key="2">
    <source>
        <dbReference type="Proteomes" id="UP000092583"/>
    </source>
</evidence>
<keyword evidence="2" id="KW-1185">Reference proteome</keyword>
<sequence>MSSGSEYPAVYLSSVMTGPTAIEYQGRRHACSSCNQLKRKCQVDPGSYICGLCSRTRRTDCDVSNNFQTDEAAQEIANADSCLTCDARDPRLPCTFRNSRTKRADRRAQHGWLNREPTTLDDYGLRAYINAPDGVQTLNTIF</sequence>
<evidence type="ECO:0008006" key="3">
    <source>
        <dbReference type="Google" id="ProtNLM"/>
    </source>
</evidence>
<protein>
    <recommendedName>
        <fullName evidence="3">Zn(2)-C6 fungal-type domain-containing protein</fullName>
    </recommendedName>
</protein>
<dbReference type="Proteomes" id="UP000092583">
    <property type="component" value="Unassembled WGS sequence"/>
</dbReference>
<reference evidence="1 2" key="1">
    <citation type="submission" date="2013-07" db="EMBL/GenBank/DDBJ databases">
        <title>The Genome Sequence of Kwoniella mangroviensis CBS10435.</title>
        <authorList>
            <consortium name="The Broad Institute Genome Sequencing Platform"/>
            <person name="Cuomo C."/>
            <person name="Litvintseva A."/>
            <person name="Chen Y."/>
            <person name="Heitman J."/>
            <person name="Sun S."/>
            <person name="Springer D."/>
            <person name="Dromer F."/>
            <person name="Young S.K."/>
            <person name="Zeng Q."/>
            <person name="Gargeya S."/>
            <person name="Fitzgerald M."/>
            <person name="Abouelleil A."/>
            <person name="Alvarado L."/>
            <person name="Berlin A.M."/>
            <person name="Chapman S.B."/>
            <person name="Dewar J."/>
            <person name="Goldberg J."/>
            <person name="Griggs A."/>
            <person name="Gujja S."/>
            <person name="Hansen M."/>
            <person name="Howarth C."/>
            <person name="Imamovic A."/>
            <person name="Larimer J."/>
            <person name="McCowan C."/>
            <person name="Murphy C."/>
            <person name="Pearson M."/>
            <person name="Priest M."/>
            <person name="Roberts A."/>
            <person name="Saif S."/>
            <person name="Shea T."/>
            <person name="Sykes S."/>
            <person name="Wortman J."/>
            <person name="Nusbaum C."/>
            <person name="Birren B."/>
        </authorList>
    </citation>
    <scope>NUCLEOTIDE SEQUENCE [LARGE SCALE GENOMIC DNA]</scope>
    <source>
        <strain evidence="1 2">CBS 10435</strain>
    </source>
</reference>
<evidence type="ECO:0000313" key="1">
    <source>
        <dbReference type="EMBL" id="OCF59392.1"/>
    </source>
</evidence>
<gene>
    <name evidence="1" type="ORF">L486_02057</name>
</gene>